<protein>
    <submittedName>
        <fullName evidence="1">Uncharacterized protein</fullName>
    </submittedName>
</protein>
<accession>A0ABN9B1J3</accession>
<gene>
    <name evidence="1" type="ORF">SPARVUS_LOCUS2038581</name>
</gene>
<sequence>MTAGTGSDIGSFWPDSGHRVHQACDSGHWVIRHWIVLASTAGIESIWPNGIIRCWISSSGIETSWGRGIRLNGGTGWRQFRMGGGIRLGRRHQ</sequence>
<reference evidence="1" key="1">
    <citation type="submission" date="2023-05" db="EMBL/GenBank/DDBJ databases">
        <authorList>
            <person name="Stuckert A."/>
        </authorList>
    </citation>
    <scope>NUCLEOTIDE SEQUENCE</scope>
</reference>
<organism evidence="1 2">
    <name type="scientific">Staurois parvus</name>
    <dbReference type="NCBI Taxonomy" id="386267"/>
    <lineage>
        <taxon>Eukaryota</taxon>
        <taxon>Metazoa</taxon>
        <taxon>Chordata</taxon>
        <taxon>Craniata</taxon>
        <taxon>Vertebrata</taxon>
        <taxon>Euteleostomi</taxon>
        <taxon>Amphibia</taxon>
        <taxon>Batrachia</taxon>
        <taxon>Anura</taxon>
        <taxon>Neobatrachia</taxon>
        <taxon>Ranoidea</taxon>
        <taxon>Ranidae</taxon>
        <taxon>Staurois</taxon>
    </lineage>
</organism>
<proteinExistence type="predicted"/>
<comment type="caution">
    <text evidence="1">The sequence shown here is derived from an EMBL/GenBank/DDBJ whole genome shotgun (WGS) entry which is preliminary data.</text>
</comment>
<feature type="non-terminal residue" evidence="1">
    <location>
        <position position="93"/>
    </location>
</feature>
<dbReference type="Proteomes" id="UP001162483">
    <property type="component" value="Unassembled WGS sequence"/>
</dbReference>
<evidence type="ECO:0000313" key="2">
    <source>
        <dbReference type="Proteomes" id="UP001162483"/>
    </source>
</evidence>
<evidence type="ECO:0000313" key="1">
    <source>
        <dbReference type="EMBL" id="CAI9542147.1"/>
    </source>
</evidence>
<keyword evidence="2" id="KW-1185">Reference proteome</keyword>
<dbReference type="EMBL" id="CATNWA010002139">
    <property type="protein sequence ID" value="CAI9542147.1"/>
    <property type="molecule type" value="Genomic_DNA"/>
</dbReference>
<name>A0ABN9B1J3_9NEOB</name>